<protein>
    <submittedName>
        <fullName evidence="1">AMP-binding protein</fullName>
    </submittedName>
</protein>
<name>A0ACC5ZRY3_9RHOB</name>
<reference evidence="1" key="1">
    <citation type="submission" date="2022-06" db="EMBL/GenBank/DDBJ databases">
        <title>Lutimaribacter sp. EGI FJ00013, a novel bacterium isolated from a salt lake sediment enrichment.</title>
        <authorList>
            <person name="Gao L."/>
            <person name="Fang B.-Z."/>
            <person name="Li W.-J."/>
        </authorList>
    </citation>
    <scope>NUCLEOTIDE SEQUENCE</scope>
    <source>
        <strain evidence="1">EGI FJ00013</strain>
    </source>
</reference>
<organism evidence="1 2">
    <name type="scientific">Lutimaribacter degradans</name>
    <dbReference type="NCBI Taxonomy" id="2945989"/>
    <lineage>
        <taxon>Bacteria</taxon>
        <taxon>Pseudomonadati</taxon>
        <taxon>Pseudomonadota</taxon>
        <taxon>Alphaproteobacteria</taxon>
        <taxon>Rhodobacterales</taxon>
        <taxon>Roseobacteraceae</taxon>
        <taxon>Lutimaribacter</taxon>
    </lineage>
</organism>
<evidence type="ECO:0000313" key="2">
    <source>
        <dbReference type="Proteomes" id="UP001203036"/>
    </source>
</evidence>
<evidence type="ECO:0000313" key="1">
    <source>
        <dbReference type="EMBL" id="MCM2560895.1"/>
    </source>
</evidence>
<comment type="caution">
    <text evidence="1">The sequence shown here is derived from an EMBL/GenBank/DDBJ whole genome shotgun (WGS) entry which is preliminary data.</text>
</comment>
<dbReference type="Proteomes" id="UP001203036">
    <property type="component" value="Unassembled WGS sequence"/>
</dbReference>
<keyword evidence="2" id="KW-1185">Reference proteome</keyword>
<accession>A0ACC5ZRY3</accession>
<gene>
    <name evidence="1" type="ORF">M8744_01935</name>
</gene>
<sequence length="511" mass="55404">MNIGLWLERSATRWPTRPALYLGTDLVADYAGFDAGARALAGWLAAQGVAPGDRVAIFMKNTPDYLIVQYGAWYAGAVVVPINAKLHGREAAWIMEDSRTKLAFATPALAEALKEAGSAARVIDTTGAEFAHARGHAPIATVAERAADDLVWLFYTSGTTGRPKGVMITNRMLINMALDYQVDVDRVTGADTALYAAPLSHGAGIYNLMHVQMGARHVCPVSAGFEPDEIFDLARYFERVHMFAAPTMVKRMTLAAQKSGETGRGLRTIVYGGGPMYVADIVEAADVFGPIFVQIYGQGECPMAISALSREEVADRSHPRWRARLGSVGRAQASVMVKIGDETGQELQRGQAGEIMVRGDTVMPGYWQNAEATEKTLVDGWLCTGDVGFMDDEGYVTMQDRSKDMIISGGTNIYPREVEEALLIHDSVQEVAVVGQPDVEWGELVVAFVVPAAGHGVDHAVLDAHCLARIARFKRPKSYVEVSELPKNNYGKVLKTELRKRLAAEADAKTG</sequence>
<proteinExistence type="predicted"/>
<dbReference type="EMBL" id="JAMQGO010000001">
    <property type="protein sequence ID" value="MCM2560895.1"/>
    <property type="molecule type" value="Genomic_DNA"/>
</dbReference>